<evidence type="ECO:0000256" key="2">
    <source>
        <dbReference type="ARBA" id="ARBA00022980"/>
    </source>
</evidence>
<evidence type="ECO:0000256" key="4">
    <source>
        <dbReference type="ARBA" id="ARBA00035152"/>
    </source>
</evidence>
<dbReference type="Gene3D" id="3.30.230.10">
    <property type="match status" value="1"/>
</dbReference>
<protein>
    <recommendedName>
        <fullName evidence="4">Small ribosomal subunit protein uS9c</fullName>
    </recommendedName>
    <alternativeName>
        <fullName evidence="5">30S ribosomal protein S9, chloroplastic</fullName>
    </alternativeName>
</protein>
<dbReference type="HAMAP" id="MF_00532_B">
    <property type="entry name" value="Ribosomal_uS9_B"/>
    <property type="match status" value="1"/>
</dbReference>
<feature type="region of interest" description="Disordered" evidence="7">
    <location>
        <begin position="106"/>
        <end position="133"/>
    </location>
</feature>
<dbReference type="Pfam" id="PF00380">
    <property type="entry name" value="Ribosomal_S9"/>
    <property type="match status" value="1"/>
</dbReference>
<dbReference type="FunFam" id="3.30.230.10:FF:000001">
    <property type="entry name" value="30S ribosomal protein S9"/>
    <property type="match status" value="1"/>
</dbReference>
<organism evidence="8">
    <name type="scientific">Scherffelia dubia</name>
    <name type="common">Green alga</name>
    <name type="synonym">Chlamydomonas dubia</name>
    <dbReference type="NCBI Taxonomy" id="3190"/>
    <lineage>
        <taxon>Eukaryota</taxon>
        <taxon>Viridiplantae</taxon>
        <taxon>Chlorophyta</taxon>
        <taxon>core chlorophytes</taxon>
        <taxon>Chlorodendrophyceae</taxon>
        <taxon>Chlorodendrales</taxon>
        <taxon>Chlorodendraceae</taxon>
        <taxon>Scherffelia</taxon>
    </lineage>
</organism>
<name>A0A142BY83_SCHDU</name>
<dbReference type="NCBIfam" id="NF001099">
    <property type="entry name" value="PRK00132.1"/>
    <property type="match status" value="1"/>
</dbReference>
<keyword evidence="2 6" id="KW-0689">Ribosomal protein</keyword>
<dbReference type="GO" id="GO:0003735">
    <property type="term" value="F:structural constituent of ribosome"/>
    <property type="evidence" value="ECO:0007669"/>
    <property type="project" value="InterPro"/>
</dbReference>
<dbReference type="PANTHER" id="PTHR21569">
    <property type="entry name" value="RIBOSOMAL PROTEIN S9"/>
    <property type="match status" value="1"/>
</dbReference>
<feature type="compositionally biased region" description="Basic residues" evidence="7">
    <location>
        <begin position="119"/>
        <end position="133"/>
    </location>
</feature>
<comment type="similarity">
    <text evidence="1 6">Belongs to the universal ribosomal protein uS9 family.</text>
</comment>
<proteinExistence type="inferred from homology"/>
<dbReference type="InterPro" id="IPR023035">
    <property type="entry name" value="Ribosomal_uS9_bac/plastid"/>
</dbReference>
<keyword evidence="3 6" id="KW-0687">Ribonucleoprotein</keyword>
<evidence type="ECO:0000256" key="5">
    <source>
        <dbReference type="ARBA" id="ARBA00035437"/>
    </source>
</evidence>
<dbReference type="RefSeq" id="YP_009241468.1">
    <property type="nucleotide sequence ID" value="NC_029807.1"/>
</dbReference>
<dbReference type="InterPro" id="IPR020568">
    <property type="entry name" value="Ribosomal_Su5_D2-typ_SF"/>
</dbReference>
<dbReference type="GO" id="GO:0006412">
    <property type="term" value="P:translation"/>
    <property type="evidence" value="ECO:0007669"/>
    <property type="project" value="InterPro"/>
</dbReference>
<dbReference type="InterPro" id="IPR000754">
    <property type="entry name" value="Ribosomal_uS9"/>
</dbReference>
<dbReference type="GO" id="GO:0015935">
    <property type="term" value="C:small ribosomal subunit"/>
    <property type="evidence" value="ECO:0007669"/>
    <property type="project" value="UniProtKB-ARBA"/>
</dbReference>
<dbReference type="InterPro" id="IPR020574">
    <property type="entry name" value="Ribosomal_uS9_CS"/>
</dbReference>
<dbReference type="SUPFAM" id="SSF54211">
    <property type="entry name" value="Ribosomal protein S5 domain 2-like"/>
    <property type="match status" value="1"/>
</dbReference>
<dbReference type="PROSITE" id="PS00360">
    <property type="entry name" value="RIBOSOMAL_S9"/>
    <property type="match status" value="1"/>
</dbReference>
<evidence type="ECO:0000313" key="8">
    <source>
        <dbReference type="EMBL" id="AMP43375.1"/>
    </source>
</evidence>
<keyword evidence="8" id="KW-0934">Plastid</keyword>
<feature type="compositionally biased region" description="Basic and acidic residues" evidence="7">
    <location>
        <begin position="107"/>
        <end position="118"/>
    </location>
</feature>
<evidence type="ECO:0000256" key="6">
    <source>
        <dbReference type="RuleBase" id="RU003815"/>
    </source>
</evidence>
<reference evidence="8" key="1">
    <citation type="journal article" date="2016" name="PLoS ONE">
        <title>Distinctive Architecture of the Chloroplast Genome in the Chlorodendrophycean Green Algae Scherffelia dubia and Tetraselmis sp. CCMP 881.</title>
        <authorList>
            <person name="Turmel M."/>
            <person name="de Cambiaire J.C."/>
            <person name="Otis C."/>
            <person name="Lemieux C."/>
        </authorList>
    </citation>
    <scope>NUCLEOTIDE SEQUENCE</scope>
</reference>
<dbReference type="GO" id="GO:0005737">
    <property type="term" value="C:cytoplasm"/>
    <property type="evidence" value="ECO:0007669"/>
    <property type="project" value="UniProtKB-ARBA"/>
</dbReference>
<dbReference type="GeneID" id="27209980"/>
<dbReference type="AlphaFoldDB" id="A0A142BY83"/>
<accession>A0A142BY83</accession>
<geneLocation type="plastid" evidence="8"/>
<dbReference type="PANTHER" id="PTHR21569:SF1">
    <property type="entry name" value="SMALL RIBOSOMAL SUBUNIT PROTEIN US9M"/>
    <property type="match status" value="1"/>
</dbReference>
<sequence>MSITPIFGHGVGRRKSAIAQVQIVSGTGRLIINQQSGISYLQENPASILSIQSPLDFLDLQQKYDTIVHVEGGGIIGQAAAIQLGLARALCQMETSYRPLLKQKGYLTRDSREKERRKYGLKKARKAPQYSKR</sequence>
<evidence type="ECO:0000256" key="7">
    <source>
        <dbReference type="SAM" id="MobiDB-lite"/>
    </source>
</evidence>
<evidence type="ECO:0000256" key="3">
    <source>
        <dbReference type="ARBA" id="ARBA00023274"/>
    </source>
</evidence>
<dbReference type="InterPro" id="IPR014721">
    <property type="entry name" value="Ribsml_uS5_D2-typ_fold_subgr"/>
</dbReference>
<dbReference type="EMBL" id="KU167098">
    <property type="protein sequence ID" value="AMP43375.1"/>
    <property type="molecule type" value="Genomic_DNA"/>
</dbReference>
<gene>
    <name evidence="8" type="primary">rps9</name>
</gene>
<dbReference type="GO" id="GO:0003723">
    <property type="term" value="F:RNA binding"/>
    <property type="evidence" value="ECO:0007669"/>
    <property type="project" value="TreeGrafter"/>
</dbReference>
<evidence type="ECO:0000256" key="1">
    <source>
        <dbReference type="ARBA" id="ARBA00005251"/>
    </source>
</evidence>